<keyword evidence="9" id="KW-0378">Hydrolase</keyword>
<dbReference type="GO" id="GO:0006508">
    <property type="term" value="P:proteolysis"/>
    <property type="evidence" value="ECO:0007669"/>
    <property type="project" value="UniProtKB-KW"/>
</dbReference>
<keyword evidence="3" id="KW-0399">Innate immunity</keyword>
<dbReference type="PROSITE" id="PS50240">
    <property type="entry name" value="TRYPSIN_DOM"/>
    <property type="match status" value="1"/>
</dbReference>
<dbReference type="Pfam" id="PF00089">
    <property type="entry name" value="Trypsin"/>
    <property type="match status" value="1"/>
</dbReference>
<comment type="subcellular location">
    <subcellularLocation>
        <location evidence="1">Secreted</location>
    </subcellularLocation>
</comment>
<gene>
    <name evidence="12" type="ORF">pipiens_013923</name>
</gene>
<dbReference type="PROSITE" id="PS00135">
    <property type="entry name" value="TRYPSIN_SER"/>
    <property type="match status" value="1"/>
</dbReference>
<dbReference type="FunFam" id="2.40.10.10:FF:000028">
    <property type="entry name" value="Serine protease easter"/>
    <property type="match status" value="1"/>
</dbReference>
<keyword evidence="5" id="KW-0391">Immunity</keyword>
<dbReference type="InterPro" id="IPR001254">
    <property type="entry name" value="Trypsin_dom"/>
</dbReference>
<evidence type="ECO:0000259" key="11">
    <source>
        <dbReference type="PROSITE" id="PS50240"/>
    </source>
</evidence>
<keyword evidence="7" id="KW-0325">Glycoprotein</keyword>
<keyword evidence="4 10" id="KW-0732">Signal</keyword>
<keyword evidence="6" id="KW-1015">Disulfide bond</keyword>
<dbReference type="InterPro" id="IPR033116">
    <property type="entry name" value="TRYPSIN_SER"/>
</dbReference>
<evidence type="ECO:0000313" key="12">
    <source>
        <dbReference type="EMBL" id="KAL1380799.1"/>
    </source>
</evidence>
<dbReference type="PANTHER" id="PTHR24256">
    <property type="entry name" value="TRYPTASE-RELATED"/>
    <property type="match status" value="1"/>
</dbReference>
<dbReference type="AlphaFoldDB" id="A0ABD1CYZ2"/>
<evidence type="ECO:0000256" key="8">
    <source>
        <dbReference type="ARBA" id="ARBA00024195"/>
    </source>
</evidence>
<keyword evidence="9" id="KW-0720">Serine protease</keyword>
<dbReference type="InterPro" id="IPR018114">
    <property type="entry name" value="TRYPSIN_HIS"/>
</dbReference>
<evidence type="ECO:0000256" key="1">
    <source>
        <dbReference type="ARBA" id="ARBA00004613"/>
    </source>
</evidence>
<feature type="signal peptide" evidence="10">
    <location>
        <begin position="1"/>
        <end position="22"/>
    </location>
</feature>
<dbReference type="InterPro" id="IPR043504">
    <property type="entry name" value="Peptidase_S1_PA_chymotrypsin"/>
</dbReference>
<dbReference type="SMART" id="SM00020">
    <property type="entry name" value="Tryp_SPc"/>
    <property type="match status" value="1"/>
</dbReference>
<name>A0ABD1CYZ2_CULPP</name>
<comment type="caution">
    <text evidence="12">The sequence shown here is derived from an EMBL/GenBank/DDBJ whole genome shotgun (WGS) entry which is preliminary data.</text>
</comment>
<dbReference type="GO" id="GO:0008236">
    <property type="term" value="F:serine-type peptidase activity"/>
    <property type="evidence" value="ECO:0007669"/>
    <property type="project" value="UniProtKB-KW"/>
</dbReference>
<feature type="domain" description="Peptidase S1" evidence="11">
    <location>
        <begin position="152"/>
        <end position="419"/>
    </location>
</feature>
<dbReference type="Gene3D" id="2.40.10.10">
    <property type="entry name" value="Trypsin-like serine proteases"/>
    <property type="match status" value="2"/>
</dbReference>
<dbReference type="GO" id="GO:0005576">
    <property type="term" value="C:extracellular region"/>
    <property type="evidence" value="ECO:0007669"/>
    <property type="project" value="UniProtKB-SubCell"/>
</dbReference>
<dbReference type="PRINTS" id="PR00722">
    <property type="entry name" value="CHYMOTRYPSIN"/>
</dbReference>
<evidence type="ECO:0000313" key="13">
    <source>
        <dbReference type="Proteomes" id="UP001562425"/>
    </source>
</evidence>
<evidence type="ECO:0000256" key="2">
    <source>
        <dbReference type="ARBA" id="ARBA00022525"/>
    </source>
</evidence>
<keyword evidence="13" id="KW-1185">Reference proteome</keyword>
<dbReference type="EMBL" id="JBEHCU010008952">
    <property type="protein sequence ID" value="KAL1380799.1"/>
    <property type="molecule type" value="Genomic_DNA"/>
</dbReference>
<evidence type="ECO:0000256" key="5">
    <source>
        <dbReference type="ARBA" id="ARBA00022859"/>
    </source>
</evidence>
<feature type="chain" id="PRO_5044820964" description="Peptidase S1 domain-containing protein" evidence="10">
    <location>
        <begin position="23"/>
        <end position="420"/>
    </location>
</feature>
<keyword evidence="9" id="KW-0645">Protease</keyword>
<evidence type="ECO:0000256" key="3">
    <source>
        <dbReference type="ARBA" id="ARBA00022588"/>
    </source>
</evidence>
<sequence length="420" mass="45693">MSPIPVIAAIAVVLLFSNCCWSAAQLTAKDQPPVWDVTTLCNIPNEPGQQGTCSDPGDCPAYAAINDPASLSSVGRLSFLKAIQCNVSASTSAPGSAVGGGGGGICCPRSGRYKSPTLNENLPRRTRTKSTMVHSRFGDDEMCGFQSYVAKIRGGDIANIDEFPWMAMLLYEMKDSNSVVHGCGGVLISRDFVITAAHCVTGREYDSKGPLKYVRLREYNVYDDPDCVIEQDLRDCSEEKVDAAPLRIQVHPDYDSNSRNKYHDIALIQIERSPEFSDFLRPICLPEPELENGATEGNKLSVSGWGRTDIFRKQLGNNALSPIKLKLVLPYVDSTTCKKIFRPQQLDIGPGQLCAGGVRAKDTCGGDSGSPLMFYDLKQGVWVLTGIVSLGVRDCGTEGIPGVYTNVREYLPWIKQNAHV</sequence>
<dbReference type="SUPFAM" id="SSF50494">
    <property type="entry name" value="Trypsin-like serine proteases"/>
    <property type="match status" value="1"/>
</dbReference>
<reference evidence="12 13" key="1">
    <citation type="submission" date="2024-05" db="EMBL/GenBank/DDBJ databases">
        <title>Culex pipiens pipiens assembly and annotation.</title>
        <authorList>
            <person name="Alout H."/>
            <person name="Durand T."/>
        </authorList>
    </citation>
    <scope>NUCLEOTIDE SEQUENCE [LARGE SCALE GENOMIC DNA]</scope>
    <source>
        <strain evidence="12">HA-2024</strain>
        <tissue evidence="12">Whole body</tissue>
    </source>
</reference>
<evidence type="ECO:0000256" key="4">
    <source>
        <dbReference type="ARBA" id="ARBA00022729"/>
    </source>
</evidence>
<proteinExistence type="inferred from homology"/>
<dbReference type="InterPro" id="IPR009003">
    <property type="entry name" value="Peptidase_S1_PA"/>
</dbReference>
<accession>A0ABD1CYZ2</accession>
<dbReference type="PROSITE" id="PS00134">
    <property type="entry name" value="TRYPSIN_HIS"/>
    <property type="match status" value="1"/>
</dbReference>
<keyword evidence="2" id="KW-0964">Secreted</keyword>
<evidence type="ECO:0000256" key="9">
    <source>
        <dbReference type="RuleBase" id="RU363034"/>
    </source>
</evidence>
<organism evidence="12 13">
    <name type="scientific">Culex pipiens pipiens</name>
    <name type="common">Northern house mosquito</name>
    <dbReference type="NCBI Taxonomy" id="38569"/>
    <lineage>
        <taxon>Eukaryota</taxon>
        <taxon>Metazoa</taxon>
        <taxon>Ecdysozoa</taxon>
        <taxon>Arthropoda</taxon>
        <taxon>Hexapoda</taxon>
        <taxon>Insecta</taxon>
        <taxon>Pterygota</taxon>
        <taxon>Neoptera</taxon>
        <taxon>Endopterygota</taxon>
        <taxon>Diptera</taxon>
        <taxon>Nematocera</taxon>
        <taxon>Culicoidea</taxon>
        <taxon>Culicidae</taxon>
        <taxon>Culicinae</taxon>
        <taxon>Culicini</taxon>
        <taxon>Culex</taxon>
        <taxon>Culex</taxon>
    </lineage>
</organism>
<comment type="similarity">
    <text evidence="8">Belongs to the peptidase S1 family. CLIP subfamily.</text>
</comment>
<evidence type="ECO:0000256" key="10">
    <source>
        <dbReference type="SAM" id="SignalP"/>
    </source>
</evidence>
<dbReference type="CDD" id="cd00190">
    <property type="entry name" value="Tryp_SPc"/>
    <property type="match status" value="1"/>
</dbReference>
<evidence type="ECO:0000256" key="6">
    <source>
        <dbReference type="ARBA" id="ARBA00023157"/>
    </source>
</evidence>
<dbReference type="Proteomes" id="UP001562425">
    <property type="component" value="Unassembled WGS sequence"/>
</dbReference>
<dbReference type="GO" id="GO:0045087">
    <property type="term" value="P:innate immune response"/>
    <property type="evidence" value="ECO:0007669"/>
    <property type="project" value="UniProtKB-KW"/>
</dbReference>
<dbReference type="InterPro" id="IPR051487">
    <property type="entry name" value="Ser/Thr_Proteases_Immune/Dev"/>
</dbReference>
<protein>
    <recommendedName>
        <fullName evidence="11">Peptidase S1 domain-containing protein</fullName>
    </recommendedName>
</protein>
<evidence type="ECO:0000256" key="7">
    <source>
        <dbReference type="ARBA" id="ARBA00023180"/>
    </source>
</evidence>
<dbReference type="InterPro" id="IPR001314">
    <property type="entry name" value="Peptidase_S1A"/>
</dbReference>